<dbReference type="InterPro" id="IPR000160">
    <property type="entry name" value="GGDEF_dom"/>
</dbReference>
<protein>
    <recommendedName>
        <fullName evidence="1">GGDEF domain-containing protein</fullName>
    </recommendedName>
</protein>
<dbReference type="PANTHER" id="PTHR45138:SF6">
    <property type="entry name" value="DIGUANYLATE CYCLASE DGCN"/>
    <property type="match status" value="1"/>
</dbReference>
<name>A0A0S8G5Y2_UNCW3</name>
<dbReference type="CDD" id="cd01949">
    <property type="entry name" value="GGDEF"/>
    <property type="match status" value="1"/>
</dbReference>
<dbReference type="InterPro" id="IPR027417">
    <property type="entry name" value="P-loop_NTPase"/>
</dbReference>
<dbReference type="EMBL" id="LJUO01000166">
    <property type="protein sequence ID" value="KPK68467.1"/>
    <property type="molecule type" value="Genomic_DNA"/>
</dbReference>
<evidence type="ECO:0000313" key="3">
    <source>
        <dbReference type="Proteomes" id="UP000051096"/>
    </source>
</evidence>
<dbReference type="GO" id="GO:1902201">
    <property type="term" value="P:negative regulation of bacterial-type flagellum-dependent cell motility"/>
    <property type="evidence" value="ECO:0007669"/>
    <property type="project" value="TreeGrafter"/>
</dbReference>
<comment type="caution">
    <text evidence="2">The sequence shown here is derived from an EMBL/GenBank/DDBJ whole genome shotgun (WGS) entry which is preliminary data.</text>
</comment>
<dbReference type="PROSITE" id="PS50887">
    <property type="entry name" value="GGDEF"/>
    <property type="match status" value="1"/>
</dbReference>
<dbReference type="SUPFAM" id="SSF55073">
    <property type="entry name" value="Nucleotide cyclase"/>
    <property type="match status" value="1"/>
</dbReference>
<evidence type="ECO:0000259" key="1">
    <source>
        <dbReference type="PROSITE" id="PS50887"/>
    </source>
</evidence>
<dbReference type="NCBIfam" id="TIGR00254">
    <property type="entry name" value="GGDEF"/>
    <property type="match status" value="1"/>
</dbReference>
<dbReference type="Gene3D" id="3.30.70.270">
    <property type="match status" value="1"/>
</dbReference>
<dbReference type="GO" id="GO:0005886">
    <property type="term" value="C:plasma membrane"/>
    <property type="evidence" value="ECO:0007669"/>
    <property type="project" value="TreeGrafter"/>
</dbReference>
<dbReference type="InterPro" id="IPR029787">
    <property type="entry name" value="Nucleotide_cyclase"/>
</dbReference>
<dbReference type="PANTHER" id="PTHR45138">
    <property type="entry name" value="REGULATORY COMPONENTS OF SENSORY TRANSDUCTION SYSTEM"/>
    <property type="match status" value="1"/>
</dbReference>
<dbReference type="Proteomes" id="UP000051096">
    <property type="component" value="Unassembled WGS sequence"/>
</dbReference>
<organism evidence="2 3">
    <name type="scientific">candidate division WOR_3 bacterium SM23_60</name>
    <dbReference type="NCBI Taxonomy" id="1703780"/>
    <lineage>
        <taxon>Bacteria</taxon>
        <taxon>Bacteria division WOR-3</taxon>
    </lineage>
</organism>
<dbReference type="Pfam" id="PF00990">
    <property type="entry name" value="GGDEF"/>
    <property type="match status" value="1"/>
</dbReference>
<dbReference type="InterPro" id="IPR050469">
    <property type="entry name" value="Diguanylate_Cyclase"/>
</dbReference>
<dbReference type="AlphaFoldDB" id="A0A0S8G5Y2"/>
<proteinExistence type="predicted"/>
<evidence type="ECO:0000313" key="2">
    <source>
        <dbReference type="EMBL" id="KPK68467.1"/>
    </source>
</evidence>
<dbReference type="SMART" id="SM00267">
    <property type="entry name" value="GGDEF"/>
    <property type="match status" value="1"/>
</dbReference>
<feature type="non-terminal residue" evidence="2">
    <location>
        <position position="316"/>
    </location>
</feature>
<reference evidence="2 3" key="1">
    <citation type="journal article" date="2015" name="Microbiome">
        <title>Genomic resolution of linkages in carbon, nitrogen, and sulfur cycling among widespread estuary sediment bacteria.</title>
        <authorList>
            <person name="Baker B.J."/>
            <person name="Lazar C.S."/>
            <person name="Teske A.P."/>
            <person name="Dick G.J."/>
        </authorList>
    </citation>
    <scope>NUCLEOTIDE SEQUENCE [LARGE SCALE GENOMIC DNA]</scope>
    <source>
        <strain evidence="2">SM23_60</strain>
    </source>
</reference>
<dbReference type="SUPFAM" id="SSF52540">
    <property type="entry name" value="P-loop containing nucleoside triphosphate hydrolases"/>
    <property type="match status" value="1"/>
</dbReference>
<feature type="domain" description="GGDEF" evidence="1">
    <location>
        <begin position="34"/>
        <end position="163"/>
    </location>
</feature>
<dbReference type="FunFam" id="3.30.70.270:FF:000001">
    <property type="entry name" value="Diguanylate cyclase domain protein"/>
    <property type="match status" value="1"/>
</dbReference>
<sequence>MQKIYFDELTGCYNRRFLRYWIDNEIKRANRFSTSFALILLDIDDFRHVNNSFGHLEGDKVLIAFSEFLRINIREVDSLVRYGGDEFIILMPNTDEKGTIELAQRIIANLDGAKIINHTISCSIGFAVFPEDGTTDDGLINQADSLMYQAKKQGKNRVGTKGEVIRKLQIPSPVTVGREDEAKWCLRQMKDYSTVFIAGEAGIGKTRLVYEIKDLFDTQIVLHGNAYAALAAVPYHPFKNMFNELVNQDFGLIQRIFKQLPEIFQSEIMKILPAEGFVRSSEAEGLDKFRLYNAVSEFILTLSSVLSPTVTIVLVD</sequence>
<gene>
    <name evidence="2" type="ORF">AMJ87_11865</name>
</gene>
<dbReference type="GO" id="GO:0043709">
    <property type="term" value="P:cell adhesion involved in single-species biofilm formation"/>
    <property type="evidence" value="ECO:0007669"/>
    <property type="project" value="TreeGrafter"/>
</dbReference>
<dbReference type="GO" id="GO:0052621">
    <property type="term" value="F:diguanylate cyclase activity"/>
    <property type="evidence" value="ECO:0007669"/>
    <property type="project" value="TreeGrafter"/>
</dbReference>
<accession>A0A0S8G5Y2</accession>
<dbReference type="InterPro" id="IPR043128">
    <property type="entry name" value="Rev_trsase/Diguanyl_cyclase"/>
</dbReference>